<keyword evidence="2" id="KW-1185">Reference proteome</keyword>
<evidence type="ECO:0000313" key="1">
    <source>
        <dbReference type="EMBL" id="VVE34519.1"/>
    </source>
</evidence>
<dbReference type="EMBL" id="CABPSH010000011">
    <property type="protein sequence ID" value="VVE34519.1"/>
    <property type="molecule type" value="Genomic_DNA"/>
</dbReference>
<name>A0A5E4XDN1_9BURK</name>
<evidence type="ECO:0000313" key="2">
    <source>
        <dbReference type="Proteomes" id="UP000400981"/>
    </source>
</evidence>
<proteinExistence type="predicted"/>
<protein>
    <submittedName>
        <fullName evidence="1">Uncharacterized protein</fullName>
    </submittedName>
</protein>
<organism evidence="1 2">
    <name type="scientific">Pandoraea eparura</name>
    <dbReference type="NCBI Taxonomy" id="2508291"/>
    <lineage>
        <taxon>Bacteria</taxon>
        <taxon>Pseudomonadati</taxon>
        <taxon>Pseudomonadota</taxon>
        <taxon>Betaproteobacteria</taxon>
        <taxon>Burkholderiales</taxon>
        <taxon>Burkholderiaceae</taxon>
        <taxon>Pandoraea</taxon>
    </lineage>
</organism>
<reference evidence="1 2" key="1">
    <citation type="submission" date="2019-08" db="EMBL/GenBank/DDBJ databases">
        <authorList>
            <person name="Peeters C."/>
        </authorList>
    </citation>
    <scope>NUCLEOTIDE SEQUENCE [LARGE SCALE GENOMIC DNA]</scope>
    <source>
        <strain evidence="1 2">LMG 31012</strain>
    </source>
</reference>
<dbReference type="AlphaFoldDB" id="A0A5E4XDN1"/>
<gene>
    <name evidence="1" type="ORF">PEP31012_03851</name>
</gene>
<dbReference type="Proteomes" id="UP000400981">
    <property type="component" value="Unassembled WGS sequence"/>
</dbReference>
<accession>A0A5E4XDN1</accession>
<sequence length="95" mass="11189">MSSNPTLIEVRDLLILVDRLIAELERAGEDASNYKEINRSKNILINNDMRAMKNVRRHIFFDFRTIEDKMICDNFVNKAMDDICDFFDNHEAFST</sequence>